<proteinExistence type="predicted"/>
<organism evidence="1">
    <name type="scientific">viral metagenome</name>
    <dbReference type="NCBI Taxonomy" id="1070528"/>
    <lineage>
        <taxon>unclassified sequences</taxon>
        <taxon>metagenomes</taxon>
        <taxon>organismal metagenomes</taxon>
    </lineage>
</organism>
<evidence type="ECO:0000313" key="1">
    <source>
        <dbReference type="EMBL" id="QHS81651.1"/>
    </source>
</evidence>
<reference evidence="1" key="1">
    <citation type="journal article" date="2020" name="Nature">
        <title>Giant virus diversity and host interactions through global metagenomics.</title>
        <authorList>
            <person name="Schulz F."/>
            <person name="Roux S."/>
            <person name="Paez-Espino D."/>
            <person name="Jungbluth S."/>
            <person name="Walsh D.A."/>
            <person name="Denef V.J."/>
            <person name="McMahon K.D."/>
            <person name="Konstantinidis K.T."/>
            <person name="Eloe-Fadrosh E.A."/>
            <person name="Kyrpides N.C."/>
            <person name="Woyke T."/>
        </authorList>
    </citation>
    <scope>NUCLEOTIDE SEQUENCE</scope>
    <source>
        <strain evidence="1">GVMAG-S-1101164-72</strain>
    </source>
</reference>
<accession>A0A6C0AQQ8</accession>
<dbReference type="EMBL" id="MN740759">
    <property type="protein sequence ID" value="QHS81651.1"/>
    <property type="molecule type" value="Genomic_DNA"/>
</dbReference>
<sequence>MFLRKPMILAIPYTEFNPAKVTLHPQIDDKRGRPIHPMSYRDTYAQFTDVSIVTPPLTFSSYDPVTGRIVMECHGSQHRTFNGKMVAFQKHILTHIQPEASTMNSEDLDNMLQKLYNSRVLTLYTFPSTLVKLGNGTTCPISELKAGSSIRCAVRLYGVMRLDYKGVPQLRIQHSVPAIWLSA</sequence>
<name>A0A6C0AQQ8_9ZZZZ</name>
<dbReference type="AlphaFoldDB" id="A0A6C0AQQ8"/>
<protein>
    <submittedName>
        <fullName evidence="1">Uncharacterized protein</fullName>
    </submittedName>
</protein>